<evidence type="ECO:0000313" key="1">
    <source>
        <dbReference type="EMBL" id="ORY83803.1"/>
    </source>
</evidence>
<gene>
    <name evidence="1" type="ORF">BCR37DRAFT_392252</name>
</gene>
<dbReference type="AlphaFoldDB" id="A0A1Y2FIP1"/>
<name>A0A1Y2FIP1_PROLT</name>
<sequence length="159" mass="17907">MSLFKDVGSRSIFNKLTNLGTDKVWVALSQNEHNFTQANSAPATIKIYNYFSELYSTFSTQKLGQSDQPPTAPSLVLFLEHFLTIVMQSTGPPNRQLLLRGLRCILQAATQRFTAEQFTLEPHDFSMLKSSVDTAVHEKRMRIGQSRKLTRVSLSHSTA</sequence>
<dbReference type="EMBL" id="MCFI01000007">
    <property type="protein sequence ID" value="ORY83803.1"/>
    <property type="molecule type" value="Genomic_DNA"/>
</dbReference>
<proteinExistence type="predicted"/>
<protein>
    <submittedName>
        <fullName evidence="1">Uncharacterized protein</fullName>
    </submittedName>
</protein>
<dbReference type="RefSeq" id="XP_040726098.1">
    <property type="nucleotide sequence ID" value="XM_040871127.1"/>
</dbReference>
<organism evidence="1 2">
    <name type="scientific">Protomyces lactucae-debilis</name>
    <dbReference type="NCBI Taxonomy" id="2754530"/>
    <lineage>
        <taxon>Eukaryota</taxon>
        <taxon>Fungi</taxon>
        <taxon>Dikarya</taxon>
        <taxon>Ascomycota</taxon>
        <taxon>Taphrinomycotina</taxon>
        <taxon>Taphrinomycetes</taxon>
        <taxon>Taphrinales</taxon>
        <taxon>Protomycetaceae</taxon>
        <taxon>Protomyces</taxon>
    </lineage>
</organism>
<dbReference type="GeneID" id="63787726"/>
<keyword evidence="2" id="KW-1185">Reference proteome</keyword>
<reference evidence="1 2" key="1">
    <citation type="submission" date="2016-07" db="EMBL/GenBank/DDBJ databases">
        <title>Pervasive Adenine N6-methylation of Active Genes in Fungi.</title>
        <authorList>
            <consortium name="DOE Joint Genome Institute"/>
            <person name="Mondo S.J."/>
            <person name="Dannebaum R.O."/>
            <person name="Kuo R.C."/>
            <person name="Labutti K."/>
            <person name="Haridas S."/>
            <person name="Kuo A."/>
            <person name="Salamov A."/>
            <person name="Ahrendt S.R."/>
            <person name="Lipzen A."/>
            <person name="Sullivan W."/>
            <person name="Andreopoulos W.B."/>
            <person name="Clum A."/>
            <person name="Lindquist E."/>
            <person name="Daum C."/>
            <person name="Ramamoorthy G.K."/>
            <person name="Gryganskyi A."/>
            <person name="Culley D."/>
            <person name="Magnuson J.K."/>
            <person name="James T.Y."/>
            <person name="O'Malley M.A."/>
            <person name="Stajich J.E."/>
            <person name="Spatafora J.W."/>
            <person name="Visel A."/>
            <person name="Grigoriev I.V."/>
        </authorList>
    </citation>
    <scope>NUCLEOTIDE SEQUENCE [LARGE SCALE GENOMIC DNA]</scope>
    <source>
        <strain evidence="1 2">12-1054</strain>
    </source>
</reference>
<accession>A0A1Y2FIP1</accession>
<dbReference type="Proteomes" id="UP000193685">
    <property type="component" value="Unassembled WGS sequence"/>
</dbReference>
<evidence type="ECO:0000313" key="2">
    <source>
        <dbReference type="Proteomes" id="UP000193685"/>
    </source>
</evidence>
<comment type="caution">
    <text evidence="1">The sequence shown here is derived from an EMBL/GenBank/DDBJ whole genome shotgun (WGS) entry which is preliminary data.</text>
</comment>